<dbReference type="GO" id="GO:0005739">
    <property type="term" value="C:mitochondrion"/>
    <property type="evidence" value="ECO:0007669"/>
    <property type="project" value="TreeGrafter"/>
</dbReference>
<dbReference type="SUPFAM" id="SSF51735">
    <property type="entry name" value="NAD(P)-binding Rossmann-fold domains"/>
    <property type="match status" value="1"/>
</dbReference>
<dbReference type="InterPro" id="IPR036291">
    <property type="entry name" value="NAD(P)-bd_dom_sf"/>
</dbReference>
<dbReference type="Gene3D" id="3.40.50.720">
    <property type="entry name" value="NAD(P)-binding Rossmann-like Domain"/>
    <property type="match status" value="1"/>
</dbReference>
<proteinExistence type="inferred from homology"/>
<gene>
    <name evidence="4" type="ORF">TrRE_jg6230</name>
</gene>
<keyword evidence="2" id="KW-0812">Transmembrane</keyword>
<dbReference type="PANTHER" id="PTHR12286:SF5">
    <property type="entry name" value="SACCHAROPINE DEHYDROGENASE-LIKE OXIDOREDUCTASE"/>
    <property type="match status" value="1"/>
</dbReference>
<dbReference type="GO" id="GO:0005886">
    <property type="term" value="C:plasma membrane"/>
    <property type="evidence" value="ECO:0007669"/>
    <property type="project" value="TreeGrafter"/>
</dbReference>
<dbReference type="InterPro" id="IPR005097">
    <property type="entry name" value="Sacchrp_dh_NADP-bd"/>
</dbReference>
<comment type="caution">
    <text evidence="4">The sequence shown here is derived from an EMBL/GenBank/DDBJ whole genome shotgun (WGS) entry which is preliminary data.</text>
</comment>
<dbReference type="PANTHER" id="PTHR12286">
    <property type="entry name" value="SACCHAROPINE DEHYDROGENASE-LIKE OXIDOREDUCTASE"/>
    <property type="match status" value="1"/>
</dbReference>
<dbReference type="OrthoDB" id="10268090at2759"/>
<reference evidence="4" key="1">
    <citation type="submission" date="2022-07" db="EMBL/GenBank/DDBJ databases">
        <title>Genome analysis of Parmales, a sister group of diatoms, reveals the evolutionary specialization of diatoms from phago-mixotrophs to photoautotrophs.</title>
        <authorList>
            <person name="Ban H."/>
            <person name="Sato S."/>
            <person name="Yoshikawa S."/>
            <person name="Kazumasa Y."/>
            <person name="Nakamura Y."/>
            <person name="Ichinomiya M."/>
            <person name="Saitoh K."/>
            <person name="Sato N."/>
            <person name="Blanc-Mathieu R."/>
            <person name="Endo H."/>
            <person name="Kuwata A."/>
            <person name="Ogata H."/>
        </authorList>
    </citation>
    <scope>NUCLEOTIDE SEQUENCE</scope>
</reference>
<dbReference type="GO" id="GO:0005811">
    <property type="term" value="C:lipid droplet"/>
    <property type="evidence" value="ECO:0007669"/>
    <property type="project" value="TreeGrafter"/>
</dbReference>
<keyword evidence="2" id="KW-1133">Transmembrane helix</keyword>
<feature type="domain" description="Saccharopine dehydrogenase NADP binding" evidence="3">
    <location>
        <begin position="102"/>
        <end position="237"/>
    </location>
</feature>
<evidence type="ECO:0000256" key="1">
    <source>
        <dbReference type="ARBA" id="ARBA00038048"/>
    </source>
</evidence>
<evidence type="ECO:0000259" key="3">
    <source>
        <dbReference type="Pfam" id="PF03435"/>
    </source>
</evidence>
<comment type="similarity">
    <text evidence="1">Belongs to the saccharopine dehydrogenase family.</text>
</comment>
<dbReference type="GO" id="GO:0009247">
    <property type="term" value="P:glycolipid biosynthetic process"/>
    <property type="evidence" value="ECO:0007669"/>
    <property type="project" value="TreeGrafter"/>
</dbReference>
<dbReference type="EMBL" id="BRXZ01001598">
    <property type="protein sequence ID" value="GMH74912.1"/>
    <property type="molecule type" value="Genomic_DNA"/>
</dbReference>
<dbReference type="Proteomes" id="UP001165082">
    <property type="component" value="Unassembled WGS sequence"/>
</dbReference>
<dbReference type="Pfam" id="PF03435">
    <property type="entry name" value="Sacchrp_dh_NADP"/>
    <property type="match status" value="1"/>
</dbReference>
<keyword evidence="2" id="KW-0472">Membrane</keyword>
<feature type="transmembrane region" description="Helical" evidence="2">
    <location>
        <begin position="42"/>
        <end position="65"/>
    </location>
</feature>
<protein>
    <recommendedName>
        <fullName evidence="3">Saccharopine dehydrogenase NADP binding domain-containing protein</fullName>
    </recommendedName>
</protein>
<dbReference type="AlphaFoldDB" id="A0A9W7EDK1"/>
<evidence type="ECO:0000313" key="4">
    <source>
        <dbReference type="EMBL" id="GMH74912.1"/>
    </source>
</evidence>
<organism evidence="4 5">
    <name type="scientific">Triparma retinervis</name>
    <dbReference type="NCBI Taxonomy" id="2557542"/>
    <lineage>
        <taxon>Eukaryota</taxon>
        <taxon>Sar</taxon>
        <taxon>Stramenopiles</taxon>
        <taxon>Ochrophyta</taxon>
        <taxon>Bolidophyceae</taxon>
        <taxon>Parmales</taxon>
        <taxon>Triparmaceae</taxon>
        <taxon>Triparma</taxon>
    </lineage>
</organism>
<keyword evidence="5" id="KW-1185">Reference proteome</keyword>
<sequence length="489" mass="52750">MSTTSTGSGLSRYASLPKFTYDEMASSSFLKERQKRVYPTSWFSLLKTTAAAVPTILLFAPLALISQKYLASTRSSPPSRSVIPADISSKAVRPLEEREYDVAIMGATGFCGQICLEYYLANYPNLKVAIAGRNEGKLKDTLKKVAKALGVEEAEVTSKVSILVSDSSDYAGLSNVARSSRVVVSTAGPFSRIGTKLVEVCAHSGTSYADITGETAWVRNNIAHYGEKAKETGAVIVSLCGHDSVPWELSANRLEKELKKKGEDMTRLVFRDAISSAASGGTVSTIIESVENPEPNERSGGGFDPLLGEKKKGKIKNASPLFVTKEGSSFLAPFLMSNVNVEAIKRSLSLTSDLEYVEGLDSDFNTGFTTTLTTWMSMMVLFTPPVRNQLMGKFIPKSGQGPSLKAQKHGFLRVLGEATGSKGSVVKSAIYYDRDPGYRDTARMVCESGLELLEGGRREGGVYTPGSVMGEELMERLTKTGTAFAISEE</sequence>
<name>A0A9W7EDK1_9STRA</name>
<accession>A0A9W7EDK1</accession>
<evidence type="ECO:0000313" key="5">
    <source>
        <dbReference type="Proteomes" id="UP001165082"/>
    </source>
</evidence>
<evidence type="ECO:0000256" key="2">
    <source>
        <dbReference type="SAM" id="Phobius"/>
    </source>
</evidence>
<dbReference type="InterPro" id="IPR051276">
    <property type="entry name" value="Saccharopine_DH-like_oxidrdct"/>
</dbReference>